<dbReference type="InterPro" id="IPR006838">
    <property type="entry name" value="ADTRP_AIG1"/>
</dbReference>
<gene>
    <name evidence="6" type="ORF">B0T24DRAFT_102819</name>
</gene>
<feature type="transmembrane region" description="Helical" evidence="5">
    <location>
        <begin position="13"/>
        <end position="31"/>
    </location>
</feature>
<proteinExistence type="predicted"/>
<evidence type="ECO:0000256" key="1">
    <source>
        <dbReference type="ARBA" id="ARBA00004127"/>
    </source>
</evidence>
<dbReference type="Pfam" id="PF04750">
    <property type="entry name" value="Far-17a_AIG1"/>
    <property type="match status" value="1"/>
</dbReference>
<keyword evidence="3 5" id="KW-1133">Transmembrane helix</keyword>
<feature type="transmembrane region" description="Helical" evidence="5">
    <location>
        <begin position="38"/>
        <end position="56"/>
    </location>
</feature>
<evidence type="ECO:0000313" key="6">
    <source>
        <dbReference type="EMBL" id="KAK3362069.1"/>
    </source>
</evidence>
<evidence type="ECO:0000313" key="7">
    <source>
        <dbReference type="Proteomes" id="UP001287356"/>
    </source>
</evidence>
<reference evidence="6" key="1">
    <citation type="journal article" date="2023" name="Mol. Phylogenet. Evol.">
        <title>Genome-scale phylogeny and comparative genomics of the fungal order Sordariales.</title>
        <authorList>
            <person name="Hensen N."/>
            <person name="Bonometti L."/>
            <person name="Westerberg I."/>
            <person name="Brannstrom I.O."/>
            <person name="Guillou S."/>
            <person name="Cros-Aarteil S."/>
            <person name="Calhoun S."/>
            <person name="Haridas S."/>
            <person name="Kuo A."/>
            <person name="Mondo S."/>
            <person name="Pangilinan J."/>
            <person name="Riley R."/>
            <person name="LaButti K."/>
            <person name="Andreopoulos B."/>
            <person name="Lipzen A."/>
            <person name="Chen C."/>
            <person name="Yan M."/>
            <person name="Daum C."/>
            <person name="Ng V."/>
            <person name="Clum A."/>
            <person name="Steindorff A."/>
            <person name="Ohm R.A."/>
            <person name="Martin F."/>
            <person name="Silar P."/>
            <person name="Natvig D.O."/>
            <person name="Lalanne C."/>
            <person name="Gautier V."/>
            <person name="Ament-Velasquez S.L."/>
            <person name="Kruys A."/>
            <person name="Hutchinson M.I."/>
            <person name="Powell A.J."/>
            <person name="Barry K."/>
            <person name="Miller A.N."/>
            <person name="Grigoriev I.V."/>
            <person name="Debuchy R."/>
            <person name="Gladieux P."/>
            <person name="Hiltunen Thoren M."/>
            <person name="Johannesson H."/>
        </authorList>
    </citation>
    <scope>NUCLEOTIDE SEQUENCE</scope>
    <source>
        <strain evidence="6">CBS 958.72</strain>
    </source>
</reference>
<feature type="transmembrane region" description="Helical" evidence="5">
    <location>
        <begin position="81"/>
        <end position="102"/>
    </location>
</feature>
<evidence type="ECO:0000256" key="4">
    <source>
        <dbReference type="ARBA" id="ARBA00023136"/>
    </source>
</evidence>
<name>A0AAE0JUJ7_9PEZI</name>
<comment type="subcellular location">
    <subcellularLocation>
        <location evidence="1">Endomembrane system</location>
        <topology evidence="1">Multi-pass membrane protein</topology>
    </subcellularLocation>
</comment>
<accession>A0AAE0JUJ7</accession>
<evidence type="ECO:0000256" key="5">
    <source>
        <dbReference type="SAM" id="Phobius"/>
    </source>
</evidence>
<keyword evidence="7" id="KW-1185">Reference proteome</keyword>
<keyword evidence="2 5" id="KW-0812">Transmembrane</keyword>
<protein>
    <submittedName>
        <fullName evidence="6">FAR-17a/AIG1-like protein</fullName>
    </submittedName>
</protein>
<reference evidence="6" key="2">
    <citation type="submission" date="2023-06" db="EMBL/GenBank/DDBJ databases">
        <authorList>
            <consortium name="Lawrence Berkeley National Laboratory"/>
            <person name="Haridas S."/>
            <person name="Hensen N."/>
            <person name="Bonometti L."/>
            <person name="Westerberg I."/>
            <person name="Brannstrom I.O."/>
            <person name="Guillou S."/>
            <person name="Cros-Aarteil S."/>
            <person name="Calhoun S."/>
            <person name="Kuo A."/>
            <person name="Mondo S."/>
            <person name="Pangilinan J."/>
            <person name="Riley R."/>
            <person name="Labutti K."/>
            <person name="Andreopoulos B."/>
            <person name="Lipzen A."/>
            <person name="Chen C."/>
            <person name="Yanf M."/>
            <person name="Daum C."/>
            <person name="Ng V."/>
            <person name="Clum A."/>
            <person name="Steindorff A."/>
            <person name="Ohm R."/>
            <person name="Martin F."/>
            <person name="Silar P."/>
            <person name="Natvig D."/>
            <person name="Lalanne C."/>
            <person name="Gautier V."/>
            <person name="Ament-Velasquez S.L."/>
            <person name="Kruys A."/>
            <person name="Hutchinson M.I."/>
            <person name="Powell A.J."/>
            <person name="Barry K."/>
            <person name="Miller A.N."/>
            <person name="Grigoriev I.V."/>
            <person name="Debuchy R."/>
            <person name="Gladieux P."/>
            <person name="Thoren M.H."/>
            <person name="Johannesson H."/>
        </authorList>
    </citation>
    <scope>NUCLEOTIDE SEQUENCE</scope>
    <source>
        <strain evidence="6">CBS 958.72</strain>
    </source>
</reference>
<dbReference type="Proteomes" id="UP001287356">
    <property type="component" value="Unassembled WGS sequence"/>
</dbReference>
<sequence length="115" mass="12846">MPPELQLPFLPDLGFHAMPAVMLTLDLILLSPPWTIKVYGAMSISVAVAFLYWSWLELCFTKNGWYVPITSLGLLTTWQRVVLFGFSATMMAGSTIALKWVYGKVNGTDKFKRGA</sequence>
<evidence type="ECO:0000256" key="3">
    <source>
        <dbReference type="ARBA" id="ARBA00022989"/>
    </source>
</evidence>
<keyword evidence="4 5" id="KW-0472">Membrane</keyword>
<dbReference type="EMBL" id="JAULSN010000010">
    <property type="protein sequence ID" value="KAK3362069.1"/>
    <property type="molecule type" value="Genomic_DNA"/>
</dbReference>
<dbReference type="AlphaFoldDB" id="A0AAE0JUJ7"/>
<dbReference type="GO" id="GO:0012505">
    <property type="term" value="C:endomembrane system"/>
    <property type="evidence" value="ECO:0007669"/>
    <property type="project" value="UniProtKB-SubCell"/>
</dbReference>
<dbReference type="GO" id="GO:0016020">
    <property type="term" value="C:membrane"/>
    <property type="evidence" value="ECO:0007669"/>
    <property type="project" value="InterPro"/>
</dbReference>
<organism evidence="6 7">
    <name type="scientific">Lasiosphaeria ovina</name>
    <dbReference type="NCBI Taxonomy" id="92902"/>
    <lineage>
        <taxon>Eukaryota</taxon>
        <taxon>Fungi</taxon>
        <taxon>Dikarya</taxon>
        <taxon>Ascomycota</taxon>
        <taxon>Pezizomycotina</taxon>
        <taxon>Sordariomycetes</taxon>
        <taxon>Sordariomycetidae</taxon>
        <taxon>Sordariales</taxon>
        <taxon>Lasiosphaeriaceae</taxon>
        <taxon>Lasiosphaeria</taxon>
    </lineage>
</organism>
<comment type="caution">
    <text evidence="6">The sequence shown here is derived from an EMBL/GenBank/DDBJ whole genome shotgun (WGS) entry which is preliminary data.</text>
</comment>
<evidence type="ECO:0000256" key="2">
    <source>
        <dbReference type="ARBA" id="ARBA00022692"/>
    </source>
</evidence>